<keyword evidence="3" id="KW-1185">Reference proteome</keyword>
<proteinExistence type="predicted"/>
<name>A0ABQ1QFE6_9RHOB</name>
<evidence type="ECO:0000313" key="2">
    <source>
        <dbReference type="EMBL" id="GGD23378.1"/>
    </source>
</evidence>
<accession>A0ABQ1QFE6</accession>
<gene>
    <name evidence="2" type="ORF">GCM10011358_04830</name>
</gene>
<dbReference type="RefSeq" id="WP_188526011.1">
    <property type="nucleotide sequence ID" value="NZ_BMGI01000001.1"/>
</dbReference>
<protein>
    <submittedName>
        <fullName evidence="2">Uncharacterized protein</fullName>
    </submittedName>
</protein>
<dbReference type="EMBL" id="BMGI01000001">
    <property type="protein sequence ID" value="GGD23378.1"/>
    <property type="molecule type" value="Genomic_DNA"/>
</dbReference>
<feature type="transmembrane region" description="Helical" evidence="1">
    <location>
        <begin position="21"/>
        <end position="38"/>
    </location>
</feature>
<keyword evidence="1" id="KW-0472">Membrane</keyword>
<evidence type="ECO:0000313" key="3">
    <source>
        <dbReference type="Proteomes" id="UP000617355"/>
    </source>
</evidence>
<comment type="caution">
    <text evidence="2">The sequence shown here is derived from an EMBL/GenBank/DDBJ whole genome shotgun (WGS) entry which is preliminary data.</text>
</comment>
<dbReference type="Proteomes" id="UP000617355">
    <property type="component" value="Unassembled WGS sequence"/>
</dbReference>
<keyword evidence="1" id="KW-1133">Transmembrane helix</keyword>
<sequence>MSESFRGRLKEGFKDLAGLNWVAVGAIVALGTPIIFLLEPSARGTGIGSIAAILIAFVAYPWQKRKDRELQLQSEERAAYKDFFSVAHSHIFAIQTRDFEAARKLINESRVKYNSLTLYASLEVLGPIRDFVDAIQVFEIRTRSDVEKQIPFGEFSPASLEAIEKLRIQDKRALKAARHSISDLDQNDASQAVGLIYRHLTIDLTPHDEDGAQ</sequence>
<reference evidence="3" key="1">
    <citation type="journal article" date="2019" name="Int. J. Syst. Evol. Microbiol.">
        <title>The Global Catalogue of Microorganisms (GCM) 10K type strain sequencing project: providing services to taxonomists for standard genome sequencing and annotation.</title>
        <authorList>
            <consortium name="The Broad Institute Genomics Platform"/>
            <consortium name="The Broad Institute Genome Sequencing Center for Infectious Disease"/>
            <person name="Wu L."/>
            <person name="Ma J."/>
        </authorList>
    </citation>
    <scope>NUCLEOTIDE SEQUENCE [LARGE SCALE GENOMIC DNA]</scope>
    <source>
        <strain evidence="3">CGMCC 1.12922</strain>
    </source>
</reference>
<organism evidence="2 3">
    <name type="scientific">Sinisalibacter lacisalsi</name>
    <dbReference type="NCBI Taxonomy" id="1526570"/>
    <lineage>
        <taxon>Bacteria</taxon>
        <taxon>Pseudomonadati</taxon>
        <taxon>Pseudomonadota</taxon>
        <taxon>Alphaproteobacteria</taxon>
        <taxon>Rhodobacterales</taxon>
        <taxon>Roseobacteraceae</taxon>
        <taxon>Sinisalibacter</taxon>
    </lineage>
</organism>
<feature type="transmembrane region" description="Helical" evidence="1">
    <location>
        <begin position="44"/>
        <end position="62"/>
    </location>
</feature>
<evidence type="ECO:0000256" key="1">
    <source>
        <dbReference type="SAM" id="Phobius"/>
    </source>
</evidence>
<keyword evidence="1" id="KW-0812">Transmembrane</keyword>